<keyword evidence="2" id="KW-0813">Transport</keyword>
<evidence type="ECO:0000256" key="4">
    <source>
        <dbReference type="SAM" id="SignalP"/>
    </source>
</evidence>
<evidence type="ECO:0000256" key="2">
    <source>
        <dbReference type="ARBA" id="ARBA00022448"/>
    </source>
</evidence>
<dbReference type="PANTHER" id="PTHR30085">
    <property type="entry name" value="AMINO ACID ABC TRANSPORTER PERMEASE"/>
    <property type="match status" value="1"/>
</dbReference>
<evidence type="ECO:0000259" key="5">
    <source>
        <dbReference type="SMART" id="SM00062"/>
    </source>
</evidence>
<name>A0ABS2JQY0_9GAMM</name>
<dbReference type="PANTHER" id="PTHR30085:SF6">
    <property type="entry name" value="ABC TRANSPORTER GLUTAMINE-BINDING PROTEIN GLNH"/>
    <property type="match status" value="1"/>
</dbReference>
<feature type="signal peptide" evidence="4">
    <location>
        <begin position="1"/>
        <end position="28"/>
    </location>
</feature>
<gene>
    <name evidence="6" type="ORF">ISP20_09740</name>
</gene>
<reference evidence="6 7" key="1">
    <citation type="submission" date="2020-10" db="EMBL/GenBank/DDBJ databases">
        <title>Phylogeny of dyella-like bacteria.</title>
        <authorList>
            <person name="Fu J."/>
        </authorList>
    </citation>
    <scope>NUCLEOTIDE SEQUENCE [LARGE SCALE GENOMIC DNA]</scope>
    <source>
        <strain evidence="6 7">THG-B117</strain>
    </source>
</reference>
<evidence type="ECO:0000256" key="3">
    <source>
        <dbReference type="ARBA" id="ARBA00022729"/>
    </source>
</evidence>
<evidence type="ECO:0000313" key="7">
    <source>
        <dbReference type="Proteomes" id="UP001430065"/>
    </source>
</evidence>
<dbReference type="InterPro" id="IPR051455">
    <property type="entry name" value="Bact_solute-bind_prot3"/>
</dbReference>
<dbReference type="Gene3D" id="3.40.190.10">
    <property type="entry name" value="Periplasmic binding protein-like II"/>
    <property type="match status" value="2"/>
</dbReference>
<accession>A0ABS2JQY0</accession>
<proteinExistence type="inferred from homology"/>
<dbReference type="Pfam" id="PF00497">
    <property type="entry name" value="SBP_bac_3"/>
    <property type="match status" value="1"/>
</dbReference>
<dbReference type="CDD" id="cd13688">
    <property type="entry name" value="PBP2_GltI_DEBP"/>
    <property type="match status" value="1"/>
</dbReference>
<evidence type="ECO:0000313" key="6">
    <source>
        <dbReference type="EMBL" id="MBM7121434.1"/>
    </source>
</evidence>
<organism evidence="6 7">
    <name type="scientific">Dyella kyungheensis</name>
    <dbReference type="NCBI Taxonomy" id="1242174"/>
    <lineage>
        <taxon>Bacteria</taxon>
        <taxon>Pseudomonadati</taxon>
        <taxon>Pseudomonadota</taxon>
        <taxon>Gammaproteobacteria</taxon>
        <taxon>Lysobacterales</taxon>
        <taxon>Rhodanobacteraceae</taxon>
        <taxon>Dyella</taxon>
    </lineage>
</organism>
<keyword evidence="7" id="KW-1185">Reference proteome</keyword>
<dbReference type="EMBL" id="JADIKC010000003">
    <property type="protein sequence ID" value="MBM7121434.1"/>
    <property type="molecule type" value="Genomic_DNA"/>
</dbReference>
<dbReference type="InterPro" id="IPR001638">
    <property type="entry name" value="Solute-binding_3/MltF_N"/>
</dbReference>
<feature type="domain" description="Solute-binding protein family 3/N-terminal" evidence="5">
    <location>
        <begin position="46"/>
        <end position="297"/>
    </location>
</feature>
<feature type="chain" id="PRO_5047052824" evidence="4">
    <location>
        <begin position="29"/>
        <end position="312"/>
    </location>
</feature>
<comment type="caution">
    <text evidence="6">The sequence shown here is derived from an EMBL/GenBank/DDBJ whole genome shotgun (WGS) entry which is preliminary data.</text>
</comment>
<dbReference type="SMART" id="SM00062">
    <property type="entry name" value="PBPb"/>
    <property type="match status" value="1"/>
</dbReference>
<keyword evidence="3 4" id="KW-0732">Signal</keyword>
<dbReference type="RefSeq" id="WP_204635824.1">
    <property type="nucleotide sequence ID" value="NZ_JADIKC010000003.1"/>
</dbReference>
<evidence type="ECO:0000256" key="1">
    <source>
        <dbReference type="ARBA" id="ARBA00010333"/>
    </source>
</evidence>
<dbReference type="SUPFAM" id="SSF53850">
    <property type="entry name" value="Periplasmic binding protein-like II"/>
    <property type="match status" value="1"/>
</dbReference>
<protein>
    <submittedName>
        <fullName evidence="6">Amino acid ABC transporter substrate-binding protein</fullName>
    </submittedName>
</protein>
<sequence length="312" mass="34069">MNNVVVRNSLLRWAMIGLLAMHVPAIMAQSESPGSATLERVRASGKFTIGYYANARPFTYRDKEDSADGYAIAVCRQVVEATKELLHAPNISTEFVAVDAADRFKSVADGRVDLLCGPSAPSLSAMTEVGFSIPILSGGTGVMLRKDAPVALRDLLETGQSAGKPIWRGSPMLAVLQQRNFAVIGDSLSEKLLKDRRDELKVNSVVTPVSDLDAGLKALLDGKVDGFFAERNVLLDLAKKDGTGQVVVLNRTFDNEPLSLALARNDPDFRLLVDQALSRLYRSGKINPIYEQYMGKPDQSVKDWFRDTALPE</sequence>
<comment type="similarity">
    <text evidence="1">Belongs to the bacterial solute-binding protein 3 family.</text>
</comment>
<dbReference type="Proteomes" id="UP001430065">
    <property type="component" value="Unassembled WGS sequence"/>
</dbReference>